<feature type="domain" description="Exonuclease" evidence="1">
    <location>
        <begin position="7"/>
        <end position="172"/>
    </location>
</feature>
<keyword evidence="3" id="KW-1185">Reference proteome</keyword>
<dbReference type="Proteomes" id="UP000199550">
    <property type="component" value="Unassembled WGS sequence"/>
</dbReference>
<proteinExistence type="predicted"/>
<reference evidence="2 3" key="1">
    <citation type="submission" date="2016-10" db="EMBL/GenBank/DDBJ databases">
        <authorList>
            <person name="de Groot N.N."/>
        </authorList>
    </citation>
    <scope>NUCLEOTIDE SEQUENCE [LARGE SCALE GENOMIC DNA]</scope>
    <source>
        <strain evidence="2 3">DSM 16199</strain>
    </source>
</reference>
<dbReference type="InterPro" id="IPR013520">
    <property type="entry name" value="Ribonucl_H"/>
</dbReference>
<dbReference type="EMBL" id="FOTF01000030">
    <property type="protein sequence ID" value="SFL58936.1"/>
    <property type="molecule type" value="Genomic_DNA"/>
</dbReference>
<dbReference type="InterPro" id="IPR036397">
    <property type="entry name" value="RNaseH_sf"/>
</dbReference>
<dbReference type="Pfam" id="PF00929">
    <property type="entry name" value="RNase_T"/>
    <property type="match status" value="1"/>
</dbReference>
<evidence type="ECO:0000313" key="3">
    <source>
        <dbReference type="Proteomes" id="UP000199550"/>
    </source>
</evidence>
<sequence>MTLIPQHLIFIDFEASGLGPDSWPIEVGLAWIENDTVEKWSSLICPEPNWNENAWSSQSASIHKIQREELRSAPSAANVASDLLHRIHGKHVVSDAVAHDHWWAELLLEPLGFQPPPFASIEKVITAACKGNSALIHHVHAQLNGTPRPHRAGPDAARLAEAILLAMKLRAEN</sequence>
<accession>A0A1I4IYU3</accession>
<dbReference type="RefSeq" id="WP_090191563.1">
    <property type="nucleotide sequence ID" value="NZ_FOTF01000030.1"/>
</dbReference>
<dbReference type="GO" id="GO:0004527">
    <property type="term" value="F:exonuclease activity"/>
    <property type="evidence" value="ECO:0007669"/>
    <property type="project" value="UniProtKB-ARBA"/>
</dbReference>
<dbReference type="SMART" id="SM00479">
    <property type="entry name" value="EXOIII"/>
    <property type="match status" value="1"/>
</dbReference>
<evidence type="ECO:0000259" key="1">
    <source>
        <dbReference type="SMART" id="SM00479"/>
    </source>
</evidence>
<dbReference type="Gene3D" id="3.30.420.10">
    <property type="entry name" value="Ribonuclease H-like superfamily/Ribonuclease H"/>
    <property type="match status" value="1"/>
</dbReference>
<dbReference type="InterPro" id="IPR012337">
    <property type="entry name" value="RNaseH-like_sf"/>
</dbReference>
<gene>
    <name evidence="2" type="ORF">SAMN04488004_13026</name>
</gene>
<dbReference type="GO" id="GO:0006259">
    <property type="term" value="P:DNA metabolic process"/>
    <property type="evidence" value="ECO:0007669"/>
    <property type="project" value="UniProtKB-ARBA"/>
</dbReference>
<dbReference type="SUPFAM" id="SSF53098">
    <property type="entry name" value="Ribonuclease H-like"/>
    <property type="match status" value="1"/>
</dbReference>
<dbReference type="GO" id="GO:0003676">
    <property type="term" value="F:nucleic acid binding"/>
    <property type="evidence" value="ECO:0007669"/>
    <property type="project" value="InterPro"/>
</dbReference>
<dbReference type="OrthoDB" id="5705783at2"/>
<name>A0A1I4IYU3_9RHOB</name>
<protein>
    <submittedName>
        <fullName evidence="2">DNA polymerase III, epsilon subunit</fullName>
    </submittedName>
</protein>
<organism evidence="2 3">
    <name type="scientific">Loktanella salsilacus</name>
    <dbReference type="NCBI Taxonomy" id="195913"/>
    <lineage>
        <taxon>Bacteria</taxon>
        <taxon>Pseudomonadati</taxon>
        <taxon>Pseudomonadota</taxon>
        <taxon>Alphaproteobacteria</taxon>
        <taxon>Rhodobacterales</taxon>
        <taxon>Roseobacteraceae</taxon>
        <taxon>Loktanella</taxon>
    </lineage>
</organism>
<evidence type="ECO:0000313" key="2">
    <source>
        <dbReference type="EMBL" id="SFL58936.1"/>
    </source>
</evidence>
<dbReference type="AlphaFoldDB" id="A0A1I4IYU3"/>
<dbReference type="STRING" id="195913.SAMN04488004_13026"/>